<dbReference type="PANTHER" id="PTHR31297">
    <property type="entry name" value="GLUCAN ENDO-1,6-BETA-GLUCOSIDASE B"/>
    <property type="match status" value="1"/>
</dbReference>
<dbReference type="GO" id="GO:0009986">
    <property type="term" value="C:cell surface"/>
    <property type="evidence" value="ECO:0007669"/>
    <property type="project" value="TreeGrafter"/>
</dbReference>
<feature type="domain" description="Glycoside hydrolase family 5" evidence="4">
    <location>
        <begin position="620"/>
        <end position="859"/>
    </location>
</feature>
<dbReference type="Proteomes" id="UP000807469">
    <property type="component" value="Unassembled WGS sequence"/>
</dbReference>
<proteinExistence type="inferred from homology"/>
<comment type="caution">
    <text evidence="5">The sequence shown here is derived from an EMBL/GenBank/DDBJ whole genome shotgun (WGS) entry which is preliminary data.</text>
</comment>
<dbReference type="InterPro" id="IPR001547">
    <property type="entry name" value="Glyco_hydro_5"/>
</dbReference>
<evidence type="ECO:0000256" key="2">
    <source>
        <dbReference type="ARBA" id="ARBA00022801"/>
    </source>
</evidence>
<dbReference type="GO" id="GO:0005576">
    <property type="term" value="C:extracellular region"/>
    <property type="evidence" value="ECO:0007669"/>
    <property type="project" value="TreeGrafter"/>
</dbReference>
<evidence type="ECO:0000313" key="5">
    <source>
        <dbReference type="EMBL" id="KAF9479440.1"/>
    </source>
</evidence>
<dbReference type="SUPFAM" id="SSF51445">
    <property type="entry name" value="(Trans)glycosidases"/>
    <property type="match status" value="1"/>
</dbReference>
<evidence type="ECO:0000313" key="6">
    <source>
        <dbReference type="Proteomes" id="UP000807469"/>
    </source>
</evidence>
<evidence type="ECO:0000256" key="1">
    <source>
        <dbReference type="ARBA" id="ARBA00005641"/>
    </source>
</evidence>
<dbReference type="Gene3D" id="3.20.20.80">
    <property type="entry name" value="Glycosidases"/>
    <property type="match status" value="1"/>
</dbReference>
<dbReference type="GO" id="GO:0008422">
    <property type="term" value="F:beta-glucosidase activity"/>
    <property type="evidence" value="ECO:0007669"/>
    <property type="project" value="TreeGrafter"/>
</dbReference>
<dbReference type="Pfam" id="PF00150">
    <property type="entry name" value="Cellulase"/>
    <property type="match status" value="1"/>
</dbReference>
<dbReference type="EMBL" id="MU155213">
    <property type="protein sequence ID" value="KAF9479440.1"/>
    <property type="molecule type" value="Genomic_DNA"/>
</dbReference>
<evidence type="ECO:0000259" key="4">
    <source>
        <dbReference type="Pfam" id="PF00150"/>
    </source>
</evidence>
<name>A0A9P6D0L6_9AGAR</name>
<comment type="similarity">
    <text evidence="1">Belongs to the glycosyl hydrolase 5 (cellulase A) family.</text>
</comment>
<keyword evidence="6" id="KW-1185">Reference proteome</keyword>
<keyword evidence="3" id="KW-0326">Glycosidase</keyword>
<dbReference type="GO" id="GO:0009251">
    <property type="term" value="P:glucan catabolic process"/>
    <property type="evidence" value="ECO:0007669"/>
    <property type="project" value="TreeGrafter"/>
</dbReference>
<dbReference type="OrthoDB" id="2745898at2759"/>
<accession>A0A9P6D0L6</accession>
<keyword evidence="2 5" id="KW-0378">Hydrolase</keyword>
<reference evidence="5" key="1">
    <citation type="submission" date="2020-11" db="EMBL/GenBank/DDBJ databases">
        <authorList>
            <consortium name="DOE Joint Genome Institute"/>
            <person name="Ahrendt S."/>
            <person name="Riley R."/>
            <person name="Andreopoulos W."/>
            <person name="Labutti K."/>
            <person name="Pangilinan J."/>
            <person name="Ruiz-Duenas F.J."/>
            <person name="Barrasa J.M."/>
            <person name="Sanchez-Garcia M."/>
            <person name="Camarero S."/>
            <person name="Miyauchi S."/>
            <person name="Serrano A."/>
            <person name="Linde D."/>
            <person name="Babiker R."/>
            <person name="Drula E."/>
            <person name="Ayuso-Fernandez I."/>
            <person name="Pacheco R."/>
            <person name="Padilla G."/>
            <person name="Ferreira P."/>
            <person name="Barriuso J."/>
            <person name="Kellner H."/>
            <person name="Castanera R."/>
            <person name="Alfaro M."/>
            <person name="Ramirez L."/>
            <person name="Pisabarro A.G."/>
            <person name="Kuo A."/>
            <person name="Tritt A."/>
            <person name="Lipzen A."/>
            <person name="He G."/>
            <person name="Yan M."/>
            <person name="Ng V."/>
            <person name="Cullen D."/>
            <person name="Martin F."/>
            <person name="Rosso M.-N."/>
            <person name="Henrissat B."/>
            <person name="Hibbett D."/>
            <person name="Martinez A.T."/>
            <person name="Grigoriev I.V."/>
        </authorList>
    </citation>
    <scope>NUCLEOTIDE SEQUENCE</scope>
    <source>
        <strain evidence="5">CIRM-BRFM 674</strain>
    </source>
</reference>
<evidence type="ECO:0000256" key="3">
    <source>
        <dbReference type="ARBA" id="ARBA00023295"/>
    </source>
</evidence>
<dbReference type="AlphaFoldDB" id="A0A9P6D0L6"/>
<protein>
    <submittedName>
        <fullName evidence="5">Glycoside hydrolase</fullName>
    </submittedName>
</protein>
<organism evidence="5 6">
    <name type="scientific">Pholiota conissans</name>
    <dbReference type="NCBI Taxonomy" id="109636"/>
    <lineage>
        <taxon>Eukaryota</taxon>
        <taxon>Fungi</taxon>
        <taxon>Dikarya</taxon>
        <taxon>Basidiomycota</taxon>
        <taxon>Agaricomycotina</taxon>
        <taxon>Agaricomycetes</taxon>
        <taxon>Agaricomycetidae</taxon>
        <taxon>Agaricales</taxon>
        <taxon>Agaricineae</taxon>
        <taxon>Strophariaceae</taxon>
        <taxon>Pholiota</taxon>
    </lineage>
</organism>
<dbReference type="InterPro" id="IPR017853">
    <property type="entry name" value="GH"/>
</dbReference>
<dbReference type="PANTHER" id="PTHR31297:SF42">
    <property type="entry name" value="GLYCOSIDE HYDROLASE FAMILY 5 DOMAIN-CONTAINING PROTEIN"/>
    <property type="match status" value="1"/>
</dbReference>
<gene>
    <name evidence="5" type="ORF">BDN70DRAFT_932592</name>
</gene>
<sequence>MSLSHFPPELIDEVIQHLAPERNIHVKCLALTCRSLLPICRRYLFETISITICSTQRSQSAKNIAYLLQKSPEIADYARHFHLHLILDGIGGPFAVPQELKMFRKLESYTLTANFSGNPLLARGYFSSIPPSYDIFDKIALQVKEALLHPIPTLRSLTLQRIANFPFSELPLYFPNIHSLDLHCIRIDTISTQLSQSVLKPIKLERFYSVGGSEEHVVALQKLVGLRQTDGNPIVDISSLKNLDIVVANGPEWMLTSPVLLHSNQLQTLSIKSDKYLHLGAHPSSLDLSGLGKLLLASRMTLKEISIYNESRNHDQNPLHGFCEMLEVLGSYPNVLETLSYSLGLDTDFICTTGAEWTALDRVISTHPWPMLKTLSIDLFTNILEELPEDEGLDAPGYVLVLEADEFKERLQALPRKRLPMLYGQARKDLDFKFTVHFYQDKDSESDLDHQLCETSECVTEEREVIGAQHCFGNTKGDFELMDGLALALNVAVIPPPCVTMSFHSCILTAQRTNEARRRDDDGPQPYEYTSSLLSNSTCSLLFTFCGFAVKACILALVTSINALQFGFPYGGQKVRGVSLSGWLVLEPWITPTIFDATNDPRIVDEYTYKQYQNHSQALVKLQHHWDTFITEADFAAIAAAGLNHVRVPIGFWAFDLRGGESYIQGQLAHLKKAVTWAQKYNLKVLISLHGAPGSQNGFTNSGQKKPAPEWQTQAFNIARTKDIIQTLGLTYRDKVNVVPMIATLNEPAGYSSPTFMSTVKQVIFIGIKFLYYDELLPSSGMTVMAFSGGSTGLFQPLSYWQNSMVPPKWDGVLMDTHIYHMLTQSLNEMTNLQHKQEICNKKNYLYTSSLPLLVGEWSPIPNDCAKYWNGMGAGSRYDGTYANSVCVGSCIALTGKASTFSAAYKSFLAEMWQLQAAAYEDASMGWIQNSWKTKKADEWSYQAGLANGWLMVGFRSILLRSQMLLNTLSKPYNNCLGYACVKEDAPGSYATLINDTKLSHHMSGP</sequence>
<dbReference type="InterPro" id="IPR050386">
    <property type="entry name" value="Glycosyl_hydrolase_5"/>
</dbReference>